<dbReference type="InterPro" id="IPR015590">
    <property type="entry name" value="Aldehyde_DH_dom"/>
</dbReference>
<evidence type="ECO:0000313" key="4">
    <source>
        <dbReference type="Proteomes" id="UP001150217"/>
    </source>
</evidence>
<dbReference type="Gene3D" id="3.40.605.10">
    <property type="entry name" value="Aldehyde Dehydrogenase, Chain A, domain 1"/>
    <property type="match status" value="2"/>
</dbReference>
<sequence length="274" mass="29911">MPFPATNSQNAGKTSFNTGLYINGKFVEGSDKNTIVMNVINPATGKIIRKVAEATFKDVDVAVAAAHKAFKTTWGLNMGGAGRSRLLAKLAQFMEEHQLELTALEALDSGKSFTWVMDVDTTFAIDTICYYAGWADKIHGQVVEIIPWNFPKLMMSWKLGPALAPGNRIVMKPSESTPLPAIHMSKLIHDARFPPRTFNFLTGYGDIVGAAISSHMKIDKVAFTGSTLVGRKIMEVTAKSNLKDIMLEFGGKSRNITFNDADVDQVVSWAAHGI</sequence>
<proteinExistence type="inferred from homology"/>
<dbReference type="Proteomes" id="UP001150217">
    <property type="component" value="Unassembled WGS sequence"/>
</dbReference>
<keyword evidence="4" id="KW-1185">Reference proteome</keyword>
<evidence type="ECO:0000256" key="1">
    <source>
        <dbReference type="ARBA" id="ARBA00009986"/>
    </source>
</evidence>
<dbReference type="SUPFAM" id="SSF53720">
    <property type="entry name" value="ALDH-like"/>
    <property type="match status" value="1"/>
</dbReference>
<name>A0ABQ8VFU8_9AGAR</name>
<dbReference type="EMBL" id="JANVFT010000039">
    <property type="protein sequence ID" value="KAJ4492341.1"/>
    <property type="molecule type" value="Genomic_DNA"/>
</dbReference>
<dbReference type="InterPro" id="IPR016163">
    <property type="entry name" value="Ald_DH_C"/>
</dbReference>
<organism evidence="3 4">
    <name type="scientific">Lentinula lateritia</name>
    <dbReference type="NCBI Taxonomy" id="40482"/>
    <lineage>
        <taxon>Eukaryota</taxon>
        <taxon>Fungi</taxon>
        <taxon>Dikarya</taxon>
        <taxon>Basidiomycota</taxon>
        <taxon>Agaricomycotina</taxon>
        <taxon>Agaricomycetes</taxon>
        <taxon>Agaricomycetidae</taxon>
        <taxon>Agaricales</taxon>
        <taxon>Marasmiineae</taxon>
        <taxon>Omphalotaceae</taxon>
        <taxon>Lentinula</taxon>
    </lineage>
</organism>
<comment type="similarity">
    <text evidence="1">Belongs to the aldehyde dehydrogenase family.</text>
</comment>
<gene>
    <name evidence="3" type="ORF">C8R41DRAFT_910111</name>
</gene>
<comment type="caution">
    <text evidence="3">The sequence shown here is derived from an EMBL/GenBank/DDBJ whole genome shotgun (WGS) entry which is preliminary data.</text>
</comment>
<dbReference type="PANTHER" id="PTHR11699">
    <property type="entry name" value="ALDEHYDE DEHYDROGENASE-RELATED"/>
    <property type="match status" value="1"/>
</dbReference>
<reference evidence="3" key="1">
    <citation type="submission" date="2022-08" db="EMBL/GenBank/DDBJ databases">
        <title>A Global Phylogenomic Analysis of the Shiitake Genus Lentinula.</title>
        <authorList>
            <consortium name="DOE Joint Genome Institute"/>
            <person name="Sierra-Patev S."/>
            <person name="Min B."/>
            <person name="Naranjo-Ortiz M."/>
            <person name="Looney B."/>
            <person name="Konkel Z."/>
            <person name="Slot J.C."/>
            <person name="Sakamoto Y."/>
            <person name="Steenwyk J.L."/>
            <person name="Rokas A."/>
            <person name="Carro J."/>
            <person name="Camarero S."/>
            <person name="Ferreira P."/>
            <person name="Molpeceres G."/>
            <person name="Ruiz-Duenas F.J."/>
            <person name="Serrano A."/>
            <person name="Henrissat B."/>
            <person name="Drula E."/>
            <person name="Hughes K.W."/>
            <person name="Mata J.L."/>
            <person name="Ishikawa N.K."/>
            <person name="Vargas-Isla R."/>
            <person name="Ushijima S."/>
            <person name="Smith C.A."/>
            <person name="Ahrendt S."/>
            <person name="Andreopoulos W."/>
            <person name="He G."/>
            <person name="Labutti K."/>
            <person name="Lipzen A."/>
            <person name="Ng V."/>
            <person name="Riley R."/>
            <person name="Sandor L."/>
            <person name="Barry K."/>
            <person name="Martinez A.T."/>
            <person name="Xiao Y."/>
            <person name="Gibbons J.G."/>
            <person name="Terashima K."/>
            <person name="Grigoriev I.V."/>
            <person name="Hibbett D.S."/>
        </authorList>
    </citation>
    <scope>NUCLEOTIDE SEQUENCE</scope>
    <source>
        <strain evidence="3">RHP3577 ss4</strain>
    </source>
</reference>
<evidence type="ECO:0000259" key="2">
    <source>
        <dbReference type="Pfam" id="PF00171"/>
    </source>
</evidence>
<dbReference type="Gene3D" id="3.40.309.10">
    <property type="entry name" value="Aldehyde Dehydrogenase, Chain A, domain 2"/>
    <property type="match status" value="1"/>
</dbReference>
<protein>
    <submittedName>
        <fullName evidence="3">Aldehyde/histidinol dehydrogenase</fullName>
    </submittedName>
</protein>
<dbReference type="InterPro" id="IPR016161">
    <property type="entry name" value="Ald_DH/histidinol_DH"/>
</dbReference>
<accession>A0ABQ8VFU8</accession>
<evidence type="ECO:0000313" key="3">
    <source>
        <dbReference type="EMBL" id="KAJ4492341.1"/>
    </source>
</evidence>
<dbReference type="Pfam" id="PF00171">
    <property type="entry name" value="Aldedh"/>
    <property type="match status" value="1"/>
</dbReference>
<dbReference type="InterPro" id="IPR016162">
    <property type="entry name" value="Ald_DH_N"/>
</dbReference>
<feature type="domain" description="Aldehyde dehydrogenase" evidence="2">
    <location>
        <begin position="33"/>
        <end position="273"/>
    </location>
</feature>